<dbReference type="PANTHER" id="PTHR31973">
    <property type="entry name" value="POLYPROTEIN, PUTATIVE-RELATED"/>
    <property type="match status" value="1"/>
</dbReference>
<dbReference type="PANTHER" id="PTHR31973:SF166">
    <property type="entry name" value="OS10G0104700 PROTEIN"/>
    <property type="match status" value="1"/>
</dbReference>
<evidence type="ECO:0000259" key="2">
    <source>
        <dbReference type="Pfam" id="PF03108"/>
    </source>
</evidence>
<dbReference type="Pfam" id="PF03108">
    <property type="entry name" value="DBD_Tnp_Mut"/>
    <property type="match status" value="1"/>
</dbReference>
<evidence type="ECO:0000313" key="5">
    <source>
        <dbReference type="Proteomes" id="UP000652761"/>
    </source>
</evidence>
<dbReference type="Proteomes" id="UP000652761">
    <property type="component" value="Unassembled WGS sequence"/>
</dbReference>
<evidence type="ECO:0000256" key="1">
    <source>
        <dbReference type="SAM" id="MobiDB-lite"/>
    </source>
</evidence>
<dbReference type="EMBL" id="NMUH01009819">
    <property type="protein sequence ID" value="MQM20437.1"/>
    <property type="molecule type" value="Genomic_DNA"/>
</dbReference>
<comment type="caution">
    <text evidence="4">The sequence shown here is derived from an EMBL/GenBank/DDBJ whole genome shotgun (WGS) entry which is preliminary data.</text>
</comment>
<feature type="region of interest" description="Disordered" evidence="1">
    <location>
        <begin position="103"/>
        <end position="125"/>
    </location>
</feature>
<proteinExistence type="predicted"/>
<organism evidence="4 5">
    <name type="scientific">Colocasia esculenta</name>
    <name type="common">Wild taro</name>
    <name type="synonym">Arum esculentum</name>
    <dbReference type="NCBI Taxonomy" id="4460"/>
    <lineage>
        <taxon>Eukaryota</taxon>
        <taxon>Viridiplantae</taxon>
        <taxon>Streptophyta</taxon>
        <taxon>Embryophyta</taxon>
        <taxon>Tracheophyta</taxon>
        <taxon>Spermatophyta</taxon>
        <taxon>Magnoliopsida</taxon>
        <taxon>Liliopsida</taxon>
        <taxon>Araceae</taxon>
        <taxon>Aroideae</taxon>
        <taxon>Colocasieae</taxon>
        <taxon>Colocasia</taxon>
    </lineage>
</organism>
<keyword evidence="5" id="KW-1185">Reference proteome</keyword>
<gene>
    <name evidence="4" type="ORF">Taro_053455</name>
</gene>
<dbReference type="InterPro" id="IPR018289">
    <property type="entry name" value="MULE_transposase_dom"/>
</dbReference>
<dbReference type="Pfam" id="PF10551">
    <property type="entry name" value="MULE"/>
    <property type="match status" value="1"/>
</dbReference>
<name>A0A843XN87_COLES</name>
<dbReference type="AlphaFoldDB" id="A0A843XN87"/>
<feature type="domain" description="MULE transposase" evidence="3">
    <location>
        <begin position="693"/>
        <end position="787"/>
    </location>
</feature>
<sequence length="848" mass="96390">WCANRAPLGHQGLLPHSNKKRLYQLKSKITKQNLKYLYLRNQSLSNLSKNQQFRLKYQQQLDKQTTEQQAQLAIVVFEPSDEQQQVNKSENQPEEVATVLEDSMQQAATKRPLEPSQVSQTFKRKVKRRLVKNGVPVKLVLPSSSSRASSPTAIPAPVAPTPDPQSPAPSSSAQPSLHSSLDLLPEATPFYKDVKFSIYPLKFQVKPLKEFTMTLSTQPPHFYSSLPTASKSDSKKTLMPLVEILPSIQLSATSGPKLGEHLRASQAKYLEMRSFNHERFKLGLHDVSRGQYENLLRGQREIVPSMTVTLPYGLHPPLKWRCRSKGRGKVMIYEWMDSVDPTGGPDGMAVHCNDEHRLPRRCSFGDQSFVLFIGRDMDLASIHSRVSQRLGVNMQDNMLKYRLPMDTDVEQVLLDDGDVQAMFDLHKCQGTSFINLQIHAVETRCLSTHASRQSGDPQPLDRSTSNTHGGSLETTEPLQLLESSLELYDRGQGAEGVVPVLTQYSVGRIHSVGQVFISKELLQMELTNYAIAQGFNWKYLKNDSVQLTVRCNVSVCPWRLHASVVREGPQFAIKSLNNIHTCGCDIMSDGHPQTYKKWVANAVKGKLVDKSTYRVSEMMSDIRQEYGISIPYHQAWWGKEVSVSSLYSDFRTSYHMLNWYSEQVDPETQCFKHFFICFQASVYGFEVGCRPMLFLDGTHIKQHRVQGVILAASALNGNNELFTVAYSIADSETYDNWVWFLQNLKKALLSDRRIAFLSDRGTGLKEAIPDIFPNDHHGYCFQHIMQNFNDQCAEKYAAPFKKLLRKILQRIAYAVTEQEYQDTMMAMELNSADAKEWVLRNDVEHWSH</sequence>
<dbReference type="OrthoDB" id="103230at2759"/>
<evidence type="ECO:0000259" key="3">
    <source>
        <dbReference type="Pfam" id="PF10551"/>
    </source>
</evidence>
<feature type="region of interest" description="Disordered" evidence="1">
    <location>
        <begin position="142"/>
        <end position="178"/>
    </location>
</feature>
<feature type="region of interest" description="Disordered" evidence="1">
    <location>
        <begin position="449"/>
        <end position="474"/>
    </location>
</feature>
<feature type="compositionally biased region" description="Low complexity" evidence="1">
    <location>
        <begin position="168"/>
        <end position="178"/>
    </location>
</feature>
<dbReference type="InterPro" id="IPR004332">
    <property type="entry name" value="Transposase_MuDR"/>
</dbReference>
<feature type="non-terminal residue" evidence="4">
    <location>
        <position position="1"/>
    </location>
</feature>
<feature type="non-terminal residue" evidence="4">
    <location>
        <position position="848"/>
    </location>
</feature>
<accession>A0A843XN87</accession>
<protein>
    <submittedName>
        <fullName evidence="4">Uncharacterized protein</fullName>
    </submittedName>
</protein>
<feature type="compositionally biased region" description="Pro residues" evidence="1">
    <location>
        <begin position="157"/>
        <end position="167"/>
    </location>
</feature>
<feature type="domain" description="Transposase MuDR plant" evidence="2">
    <location>
        <begin position="511"/>
        <end position="573"/>
    </location>
</feature>
<feature type="compositionally biased region" description="Low complexity" evidence="1">
    <location>
        <begin position="143"/>
        <end position="156"/>
    </location>
</feature>
<feature type="compositionally biased region" description="Polar residues" evidence="1">
    <location>
        <begin position="449"/>
        <end position="469"/>
    </location>
</feature>
<evidence type="ECO:0000313" key="4">
    <source>
        <dbReference type="EMBL" id="MQM20437.1"/>
    </source>
</evidence>
<reference evidence="4" key="1">
    <citation type="submission" date="2017-07" db="EMBL/GenBank/DDBJ databases">
        <title>Taro Niue Genome Assembly and Annotation.</title>
        <authorList>
            <person name="Atibalentja N."/>
            <person name="Keating K."/>
            <person name="Fields C.J."/>
        </authorList>
    </citation>
    <scope>NUCLEOTIDE SEQUENCE</scope>
    <source>
        <strain evidence="4">Niue_2</strain>
        <tissue evidence="4">Leaf</tissue>
    </source>
</reference>